<feature type="compositionally biased region" description="Basic and acidic residues" evidence="1">
    <location>
        <begin position="1"/>
        <end position="13"/>
    </location>
</feature>
<comment type="caution">
    <text evidence="2">The sequence shown here is derived from an EMBL/GenBank/DDBJ whole genome shotgun (WGS) entry which is preliminary data.</text>
</comment>
<organism evidence="2 3">
    <name type="scientific">Virgibacillus subterraneus</name>
    <dbReference type="NCBI Taxonomy" id="621109"/>
    <lineage>
        <taxon>Bacteria</taxon>
        <taxon>Bacillati</taxon>
        <taxon>Bacillota</taxon>
        <taxon>Bacilli</taxon>
        <taxon>Bacillales</taxon>
        <taxon>Bacillaceae</taxon>
        <taxon>Virgibacillus</taxon>
    </lineage>
</organism>
<keyword evidence="3" id="KW-1185">Reference proteome</keyword>
<evidence type="ECO:0008006" key="4">
    <source>
        <dbReference type="Google" id="ProtNLM"/>
    </source>
</evidence>
<name>A0A1H9K8L4_9BACI</name>
<feature type="compositionally biased region" description="Basic and acidic residues" evidence="1">
    <location>
        <begin position="21"/>
        <end position="32"/>
    </location>
</feature>
<accession>A0A1H9K8L4</accession>
<sequence length="52" mass="6362">MSEQNKNHNRDTGKQQNVLKYDTEPKREKNETEIAEDTEFLNQENKRNKRKR</sequence>
<gene>
    <name evidence="2" type="ORF">SAMN05216232_3787</name>
</gene>
<evidence type="ECO:0000256" key="1">
    <source>
        <dbReference type="SAM" id="MobiDB-lite"/>
    </source>
</evidence>
<dbReference type="RefSeq" id="WP_175476864.1">
    <property type="nucleotide sequence ID" value="NZ_FOEH01000008.1"/>
</dbReference>
<evidence type="ECO:0000313" key="3">
    <source>
        <dbReference type="Proteomes" id="UP000198733"/>
    </source>
</evidence>
<dbReference type="EMBL" id="FOEH01000008">
    <property type="protein sequence ID" value="SEQ95398.1"/>
    <property type="molecule type" value="Genomic_DNA"/>
</dbReference>
<dbReference type="Proteomes" id="UP000198733">
    <property type="component" value="Unassembled WGS sequence"/>
</dbReference>
<feature type="region of interest" description="Disordered" evidence="1">
    <location>
        <begin position="1"/>
        <end position="52"/>
    </location>
</feature>
<evidence type="ECO:0000313" key="2">
    <source>
        <dbReference type="EMBL" id="SEQ95398.1"/>
    </source>
</evidence>
<reference evidence="2 3" key="1">
    <citation type="submission" date="2016-10" db="EMBL/GenBank/DDBJ databases">
        <authorList>
            <person name="Varghese N."/>
            <person name="Submissions S."/>
        </authorList>
    </citation>
    <scope>NUCLEOTIDE SEQUENCE [LARGE SCALE GENOMIC DNA]</scope>
    <source>
        <strain evidence="2 3">CGMCC 1.7734</strain>
    </source>
</reference>
<protein>
    <recommendedName>
        <fullName evidence="4">Biofilm-forming protein</fullName>
    </recommendedName>
</protein>
<proteinExistence type="predicted"/>